<accession>A0AAV9S543</accession>
<name>A0AAV9S543_9TELE</name>
<dbReference type="PANTHER" id="PTHR31383">
    <property type="entry name" value="OXIDATIVE STRESS-RESPONSE SERINE-RICH PROTEIN 1"/>
    <property type="match status" value="1"/>
</dbReference>
<feature type="region of interest" description="Disordered" evidence="5">
    <location>
        <begin position="354"/>
        <end position="376"/>
    </location>
</feature>
<protein>
    <recommendedName>
        <fullName evidence="1">Oxidative stress-responsive serine-rich protein 1</fullName>
    </recommendedName>
    <alternativeName>
        <fullName evidence="4">Oxidative stress-responsive protein 1</fullName>
    </alternativeName>
    <alternativeName>
        <fullName evidence="3">Peroxide-inducible transcript 1 protein</fullName>
    </alternativeName>
</protein>
<organism evidence="6 7">
    <name type="scientific">Crenichthys baileyi</name>
    <name type="common">White River springfish</name>
    <dbReference type="NCBI Taxonomy" id="28760"/>
    <lineage>
        <taxon>Eukaryota</taxon>
        <taxon>Metazoa</taxon>
        <taxon>Chordata</taxon>
        <taxon>Craniata</taxon>
        <taxon>Vertebrata</taxon>
        <taxon>Euteleostomi</taxon>
        <taxon>Actinopterygii</taxon>
        <taxon>Neopterygii</taxon>
        <taxon>Teleostei</taxon>
        <taxon>Neoteleostei</taxon>
        <taxon>Acanthomorphata</taxon>
        <taxon>Ovalentaria</taxon>
        <taxon>Atherinomorphae</taxon>
        <taxon>Cyprinodontiformes</taxon>
        <taxon>Goodeidae</taxon>
        <taxon>Crenichthys</taxon>
    </lineage>
</organism>
<dbReference type="InterPro" id="IPR008494">
    <property type="entry name" value="DUF776"/>
</dbReference>
<keyword evidence="7" id="KW-1185">Reference proteome</keyword>
<feature type="region of interest" description="Disordered" evidence="5">
    <location>
        <begin position="289"/>
        <end position="319"/>
    </location>
</feature>
<keyword evidence="2" id="KW-0597">Phosphoprotein</keyword>
<feature type="region of interest" description="Disordered" evidence="5">
    <location>
        <begin position="30"/>
        <end position="58"/>
    </location>
</feature>
<evidence type="ECO:0000256" key="3">
    <source>
        <dbReference type="ARBA" id="ARBA00029721"/>
    </source>
</evidence>
<evidence type="ECO:0000256" key="4">
    <source>
        <dbReference type="ARBA" id="ARBA00031405"/>
    </source>
</evidence>
<reference evidence="6 7" key="1">
    <citation type="submission" date="2021-06" db="EMBL/GenBank/DDBJ databases">
        <authorList>
            <person name="Palmer J.M."/>
        </authorList>
    </citation>
    <scope>NUCLEOTIDE SEQUENCE [LARGE SCALE GENOMIC DNA]</scope>
    <source>
        <strain evidence="6 7">MEX-2019</strain>
        <tissue evidence="6">Muscle</tissue>
    </source>
</reference>
<comment type="caution">
    <text evidence="6">The sequence shown here is derived from an EMBL/GenBank/DDBJ whole genome shotgun (WGS) entry which is preliminary data.</text>
</comment>
<evidence type="ECO:0000256" key="2">
    <source>
        <dbReference type="ARBA" id="ARBA00022553"/>
    </source>
</evidence>
<feature type="region of interest" description="Disordered" evidence="5">
    <location>
        <begin position="234"/>
        <end position="271"/>
    </location>
</feature>
<dbReference type="AlphaFoldDB" id="A0AAV9S543"/>
<evidence type="ECO:0000256" key="5">
    <source>
        <dbReference type="SAM" id="MobiDB-lite"/>
    </source>
</evidence>
<evidence type="ECO:0000313" key="7">
    <source>
        <dbReference type="Proteomes" id="UP001311232"/>
    </source>
</evidence>
<evidence type="ECO:0000256" key="1">
    <source>
        <dbReference type="ARBA" id="ARBA00015005"/>
    </source>
</evidence>
<dbReference type="EMBL" id="JAHHUM010000909">
    <property type="protein sequence ID" value="KAK5616037.1"/>
    <property type="molecule type" value="Genomic_DNA"/>
</dbReference>
<proteinExistence type="predicted"/>
<dbReference type="PANTHER" id="PTHR31383:SF2">
    <property type="entry name" value="OXIDATIVE STRESS-RESPONSIVE SERINE-RICH PROTEIN 1"/>
    <property type="match status" value="1"/>
</dbReference>
<dbReference type="Proteomes" id="UP001311232">
    <property type="component" value="Unassembled WGS sequence"/>
</dbReference>
<evidence type="ECO:0000313" key="6">
    <source>
        <dbReference type="EMBL" id="KAK5616037.1"/>
    </source>
</evidence>
<feature type="compositionally biased region" description="Low complexity" evidence="5">
    <location>
        <begin position="359"/>
        <end position="376"/>
    </location>
</feature>
<dbReference type="GO" id="GO:0070301">
    <property type="term" value="P:cellular response to hydrogen peroxide"/>
    <property type="evidence" value="ECO:0007669"/>
    <property type="project" value="TreeGrafter"/>
</dbReference>
<dbReference type="Pfam" id="PF05604">
    <property type="entry name" value="DUF776"/>
    <property type="match status" value="1"/>
</dbReference>
<sequence>MDLYFPEDNMICRKTEKVGETKELEYGAARKEEKKMTTEKLGGWSEEPPPTMEAGGKDCEEDTLQTAFKKLRVDAESSSGAVSVSDALTPRAASRLCLDGSSGAKVKLSCPKDNWHCCTRKTSRGMSSRSQRRRRSKSPILHLPRFTYCSSAASALTPPGGCLKQQRLAVSEPAEPQPPVDEVPALSAVPTVQTERYCSGVLGRGSPVIFGVCPSYDTRMGGVGSSLSLPGITTAATSPRWEGGSSGDVQASEENGTEKGSPDRAGAAAPLRSEAADFRALSELHSCSSAEGPLAPCSCSQSSASDSKEKSEHEAGPLCSCRSRGPGWNGVEVYSFTGLRSVISECDGSLSIQEDESRTLSSNSSSSALSSGSPRSCSEQARAYVDDITIEDLSGYMEYYLYIPKKMSHMAEMMYT</sequence>
<gene>
    <name evidence="6" type="ORF">CRENBAI_018260</name>
</gene>
<feature type="compositionally biased region" description="Basic and acidic residues" evidence="5">
    <location>
        <begin position="306"/>
        <end position="315"/>
    </location>
</feature>